<dbReference type="EMBL" id="GG730044">
    <property type="protein sequence ID" value="EEZ92988.1"/>
    <property type="molecule type" value="Genomic_DNA"/>
</dbReference>
<evidence type="ECO:0000259" key="7">
    <source>
        <dbReference type="Pfam" id="PF00482"/>
    </source>
</evidence>
<dbReference type="Proteomes" id="UP000009375">
    <property type="component" value="Unassembled WGS sequence"/>
</dbReference>
<keyword evidence="5 6" id="KW-0472">Membrane</keyword>
<evidence type="ECO:0000313" key="9">
    <source>
        <dbReference type="Proteomes" id="UP000009375"/>
    </source>
</evidence>
<evidence type="ECO:0000256" key="4">
    <source>
        <dbReference type="ARBA" id="ARBA00022989"/>
    </source>
</evidence>
<feature type="transmembrane region" description="Helical" evidence="6">
    <location>
        <begin position="240"/>
        <end position="263"/>
    </location>
</feature>
<feature type="domain" description="Type II secretion system protein GspF" evidence="7">
    <location>
        <begin position="131"/>
        <end position="254"/>
    </location>
</feature>
<dbReference type="GO" id="GO:0005886">
    <property type="term" value="C:plasma membrane"/>
    <property type="evidence" value="ECO:0007669"/>
    <property type="project" value="UniProtKB-SubCell"/>
</dbReference>
<evidence type="ECO:0000256" key="1">
    <source>
        <dbReference type="ARBA" id="ARBA00004651"/>
    </source>
</evidence>
<evidence type="ECO:0000256" key="2">
    <source>
        <dbReference type="ARBA" id="ARBA00022475"/>
    </source>
</evidence>
<feature type="transmembrane region" description="Helical" evidence="6">
    <location>
        <begin position="52"/>
        <end position="78"/>
    </location>
</feature>
<evidence type="ECO:0000256" key="5">
    <source>
        <dbReference type="ARBA" id="ARBA00023136"/>
    </source>
</evidence>
<dbReference type="PANTHER" id="PTHR35007">
    <property type="entry name" value="INTEGRAL MEMBRANE PROTEIN-RELATED"/>
    <property type="match status" value="1"/>
</dbReference>
<evidence type="ECO:0000256" key="6">
    <source>
        <dbReference type="SAM" id="Phobius"/>
    </source>
</evidence>
<feature type="transmembrane region" description="Helical" evidence="6">
    <location>
        <begin position="90"/>
        <end position="108"/>
    </location>
</feature>
<dbReference type="Pfam" id="PF00482">
    <property type="entry name" value="T2SSF"/>
    <property type="match status" value="1"/>
</dbReference>
<name>D2EF62_PARA4</name>
<dbReference type="AlphaFoldDB" id="D2EF62"/>
<keyword evidence="3 6" id="KW-0812">Transmembrane</keyword>
<sequence>METKIPSIMISPNKAVFFGKKFKKFAPNFKGMTPTLKQDLLQAAMDIDYLDYIAAGIVVALVLVGLMVGVSALVLLIAIKKNLLTIKIEAILPVLIFIVPGVYFFYFLNYPKLQAVKRTKLIEEQVVFATREIMIKVGSGVPVFNALLDVANGNYGVVSDEFKEAIEEIESGVPQEDALDHLARRVPSQSLRRTIDIMLNAIKSGSDVAGTLSLINDMLIKKQQSDMKSYAGELTPMSMAYMLISVVMPSLGMSVFIILGSLAHFNTVAIIYIIPPFLLMFQIFFMGMVGNRRPSVGV</sequence>
<evidence type="ECO:0000256" key="3">
    <source>
        <dbReference type="ARBA" id="ARBA00022692"/>
    </source>
</evidence>
<gene>
    <name evidence="8" type="ORF">BJBARM4_0374</name>
</gene>
<proteinExistence type="predicted"/>
<accession>D2EF62</accession>
<protein>
    <submittedName>
        <fullName evidence="8">Type II secretion system protein</fullName>
    </submittedName>
</protein>
<comment type="subcellular location">
    <subcellularLocation>
        <location evidence="1">Cell membrane</location>
        <topology evidence="1">Multi-pass membrane protein</topology>
    </subcellularLocation>
</comment>
<evidence type="ECO:0000313" key="8">
    <source>
        <dbReference type="EMBL" id="EEZ92988.1"/>
    </source>
</evidence>
<organism evidence="8 9">
    <name type="scientific">Candidatus Parvarchaeum acidiphilum ARMAN-4</name>
    <dbReference type="NCBI Taxonomy" id="662760"/>
    <lineage>
        <taxon>Archaea</taxon>
        <taxon>Candidatus Parvarchaeota</taxon>
        <taxon>Candidatus Parvarchaeum</taxon>
    </lineage>
</organism>
<dbReference type="InterPro" id="IPR018076">
    <property type="entry name" value="T2SS_GspF_dom"/>
</dbReference>
<dbReference type="PANTHER" id="PTHR35007:SF2">
    <property type="entry name" value="PILUS ASSEMBLE PROTEIN"/>
    <property type="match status" value="1"/>
</dbReference>
<feature type="transmembrane region" description="Helical" evidence="6">
    <location>
        <begin position="269"/>
        <end position="289"/>
    </location>
</feature>
<keyword evidence="4 6" id="KW-1133">Transmembrane helix</keyword>
<reference evidence="8 9" key="1">
    <citation type="journal article" date="2010" name="Proc. Natl. Acad. Sci. U.S.A.">
        <title>Enigmatic, ultrasmall, uncultivated Archaea.</title>
        <authorList>
            <person name="Baker B.J."/>
            <person name="Comolli L.R."/>
            <person name="Dick G.J."/>
            <person name="Hauser L.J."/>
            <person name="Hyatt D."/>
            <person name="Dill B.D."/>
            <person name="Land M.L."/>
            <person name="Verberkmoes N.C."/>
            <person name="Hettich R.L."/>
            <person name="Banfield J.F."/>
        </authorList>
    </citation>
    <scope>NUCLEOTIDE SEQUENCE [LARGE SCALE GENOMIC DNA]</scope>
</reference>
<keyword evidence="2" id="KW-1003">Cell membrane</keyword>